<reference evidence="2 3" key="2">
    <citation type="submission" date="2019-09" db="EMBL/GenBank/DDBJ databases">
        <title>Taxonomic note: a critical rebuttal of the proposed division of the genus Arcobacter into six genera, emended descriptions of Arcobacter anaerophilus and the genus Arcobacter, and an assessment of genus-level boundaries for Epsilonproteobacteria using in silico genomic comparator tools.</title>
        <authorList>
            <person name="On S.L.W."/>
            <person name="Miller W.G."/>
            <person name="Biggs P."/>
            <person name="Cornelius A."/>
            <person name="Vandamme P."/>
        </authorList>
    </citation>
    <scope>NUCLEOTIDE SEQUENCE [LARGE SCALE GENOMIC DNA]</scope>
    <source>
        <strain evidence="2 3">CCUG 56899</strain>
    </source>
</reference>
<reference evidence="2 3" key="1">
    <citation type="submission" date="2019-09" db="EMBL/GenBank/DDBJ databases">
        <title>Complete genome sequencing of four Arcobacter species reveals a diverse suite of mobile elements.</title>
        <authorList>
            <person name="Miller W.G."/>
            <person name="Yee E."/>
            <person name="Bono J.L."/>
        </authorList>
    </citation>
    <scope>NUCLEOTIDE SEQUENCE [LARGE SCALE GENOMIC DNA]</scope>
    <source>
        <strain evidence="2 3">CCUG 56899</strain>
    </source>
</reference>
<organism evidence="2 3">
    <name type="scientific">Arcobacter porcinus</name>
    <dbReference type="NCBI Taxonomy" id="1935204"/>
    <lineage>
        <taxon>Bacteria</taxon>
        <taxon>Pseudomonadati</taxon>
        <taxon>Campylobacterota</taxon>
        <taxon>Epsilonproteobacteria</taxon>
        <taxon>Campylobacterales</taxon>
        <taxon>Arcobacteraceae</taxon>
        <taxon>Arcobacter</taxon>
    </lineage>
</organism>
<feature type="transmembrane region" description="Helical" evidence="1">
    <location>
        <begin position="164"/>
        <end position="183"/>
    </location>
</feature>
<protein>
    <submittedName>
        <fullName evidence="2">Putative membrane protein</fullName>
    </submittedName>
</protein>
<gene>
    <name evidence="2" type="ORF">APORC_1091</name>
</gene>
<keyword evidence="1" id="KW-0472">Membrane</keyword>
<keyword evidence="1" id="KW-0812">Transmembrane</keyword>
<dbReference type="RefSeq" id="WP_066386475.1">
    <property type="nucleotide sequence ID" value="NZ_CP036246.2"/>
</dbReference>
<sequence length="207" mass="24490">MGNKFNKFFSDIYQGSGTSIIIVSWVLVSFHLTIYYKFNNCIVLNNAINIFNFIIWFFLIVIFFHFFIFLIFFLKNKSKIGKEKIIYIETTKRQSAFVSSKVNIIILPFYLLLVFSLSKLILVFYQYYHKGIGEDIAIKIIILLAIFLGSLWAWCSFRETSTKIWSFWATVFAIGYVLINIYWEYFLPYLKSYLSTINCIFKTIIAI</sequence>
<accession>A0A5C2HHB6</accession>
<evidence type="ECO:0000256" key="1">
    <source>
        <dbReference type="SAM" id="Phobius"/>
    </source>
</evidence>
<evidence type="ECO:0000313" key="2">
    <source>
        <dbReference type="EMBL" id="QEP40691.1"/>
    </source>
</evidence>
<dbReference type="Proteomes" id="UP000322644">
    <property type="component" value="Chromosome"/>
</dbReference>
<dbReference type="EMBL" id="CP036246">
    <property type="protein sequence ID" value="QEP40691.1"/>
    <property type="molecule type" value="Genomic_DNA"/>
</dbReference>
<feature type="transmembrane region" description="Helical" evidence="1">
    <location>
        <begin position="102"/>
        <end position="124"/>
    </location>
</feature>
<name>A0A5C2HHB6_9BACT</name>
<proteinExistence type="predicted"/>
<feature type="transmembrane region" description="Helical" evidence="1">
    <location>
        <begin position="12"/>
        <end position="38"/>
    </location>
</feature>
<dbReference type="KEGG" id="apoc:APORC_1091"/>
<keyword evidence="1" id="KW-1133">Transmembrane helix</keyword>
<feature type="transmembrane region" description="Helical" evidence="1">
    <location>
        <begin position="136"/>
        <end position="157"/>
    </location>
</feature>
<feature type="transmembrane region" description="Helical" evidence="1">
    <location>
        <begin position="50"/>
        <end position="74"/>
    </location>
</feature>
<dbReference type="AlphaFoldDB" id="A0A5C2HHB6"/>
<evidence type="ECO:0000313" key="3">
    <source>
        <dbReference type="Proteomes" id="UP000322644"/>
    </source>
</evidence>